<dbReference type="Proteomes" id="UP001321486">
    <property type="component" value="Plasmid pNBRC108728a"/>
</dbReference>
<evidence type="ECO:0000256" key="1">
    <source>
        <dbReference type="SAM" id="MobiDB-lite"/>
    </source>
</evidence>
<proteinExistence type="predicted"/>
<protein>
    <submittedName>
        <fullName evidence="2">Uncharacterized protein</fullName>
    </submittedName>
</protein>
<evidence type="ECO:0000313" key="3">
    <source>
        <dbReference type="Proteomes" id="UP001321486"/>
    </source>
</evidence>
<feature type="region of interest" description="Disordered" evidence="1">
    <location>
        <begin position="18"/>
        <end position="95"/>
    </location>
</feature>
<name>A0ABM8GVC7_9MICO</name>
<sequence length="95" mass="11037">MGDSARAGNPLYEACSHRKKAGAALPGRRQRDRFQRSQTAVPVDHQQEHDTWYWTPVTETSENEGARESPMRSRELHQERRCPRKPPRDRLTPDT</sequence>
<feature type="compositionally biased region" description="Basic and acidic residues" evidence="1">
    <location>
        <begin position="64"/>
        <end position="95"/>
    </location>
</feature>
<gene>
    <name evidence="2" type="ORF">GCM10025867_46680</name>
</gene>
<evidence type="ECO:0000313" key="2">
    <source>
        <dbReference type="EMBL" id="BDZ52427.1"/>
    </source>
</evidence>
<reference evidence="3" key="1">
    <citation type="journal article" date="2019" name="Int. J. Syst. Evol. Microbiol.">
        <title>The Global Catalogue of Microorganisms (GCM) 10K type strain sequencing project: providing services to taxonomists for standard genome sequencing and annotation.</title>
        <authorList>
            <consortium name="The Broad Institute Genomics Platform"/>
            <consortium name="The Broad Institute Genome Sequencing Center for Infectious Disease"/>
            <person name="Wu L."/>
            <person name="Ma J."/>
        </authorList>
    </citation>
    <scope>NUCLEOTIDE SEQUENCE [LARGE SCALE GENOMIC DNA]</scope>
    <source>
        <strain evidence="3">NBRC 108728</strain>
    </source>
</reference>
<dbReference type="EMBL" id="AP027733">
    <property type="protein sequence ID" value="BDZ52427.1"/>
    <property type="molecule type" value="Genomic_DNA"/>
</dbReference>
<keyword evidence="2" id="KW-0614">Plasmid</keyword>
<geneLocation type="plasmid" evidence="2 3">
    <name>pNBRC108728a</name>
</geneLocation>
<keyword evidence="3" id="KW-1185">Reference proteome</keyword>
<accession>A0ABM8GVC7</accession>
<organism evidence="2 3">
    <name type="scientific">Frondihabitans sucicola</name>
    <dbReference type="NCBI Taxonomy" id="1268041"/>
    <lineage>
        <taxon>Bacteria</taxon>
        <taxon>Bacillati</taxon>
        <taxon>Actinomycetota</taxon>
        <taxon>Actinomycetes</taxon>
        <taxon>Micrococcales</taxon>
        <taxon>Microbacteriaceae</taxon>
        <taxon>Frondihabitans</taxon>
    </lineage>
</organism>